<accession>A0A376GZF9</accession>
<dbReference type="AlphaFoldDB" id="A0A376GZF9"/>
<feature type="transmembrane region" description="Helical" evidence="1">
    <location>
        <begin position="68"/>
        <end position="86"/>
    </location>
</feature>
<keyword evidence="1" id="KW-1133">Transmembrane helix</keyword>
<name>A0A376GZF9_ENTGA</name>
<dbReference type="EMBL" id="UFYW01000001">
    <property type="protein sequence ID" value="STD83426.1"/>
    <property type="molecule type" value="Genomic_DNA"/>
</dbReference>
<feature type="transmembrane region" description="Helical" evidence="1">
    <location>
        <begin position="92"/>
        <end position="114"/>
    </location>
</feature>
<keyword evidence="1" id="KW-0812">Transmembrane</keyword>
<proteinExistence type="predicted"/>
<evidence type="ECO:0000313" key="3">
    <source>
        <dbReference type="Proteomes" id="UP000254807"/>
    </source>
</evidence>
<keyword evidence="1" id="KW-0472">Membrane</keyword>
<evidence type="ECO:0000313" key="2">
    <source>
        <dbReference type="EMBL" id="STD83426.1"/>
    </source>
</evidence>
<keyword evidence="3" id="KW-1185">Reference proteome</keyword>
<dbReference type="Proteomes" id="UP000254807">
    <property type="component" value="Unassembled WGS sequence"/>
</dbReference>
<gene>
    <name evidence="2" type="ORF">NCTC12360_01891</name>
</gene>
<sequence>MPFVVYFFLSLLIIYIPFPTALLFFQQLAEQHATITALNKLSLLFFVLRDYYISYHLLKRCQVKASSYLILILMNLGELLVHIYLYQRYGTVNLTITLLFQLFLLFCMFVFPCFKKFRCYIFE</sequence>
<reference evidence="2 3" key="1">
    <citation type="submission" date="2018-06" db="EMBL/GenBank/DDBJ databases">
        <authorList>
            <consortium name="Pathogen Informatics"/>
            <person name="Doyle S."/>
        </authorList>
    </citation>
    <scope>NUCLEOTIDE SEQUENCE [LARGE SCALE GENOMIC DNA]</scope>
    <source>
        <strain evidence="2 3">NCTC12360</strain>
    </source>
</reference>
<protein>
    <submittedName>
        <fullName evidence="2">Uncharacterized protein</fullName>
    </submittedName>
</protein>
<organism evidence="2 3">
    <name type="scientific">Enterococcus gallinarum</name>
    <dbReference type="NCBI Taxonomy" id="1353"/>
    <lineage>
        <taxon>Bacteria</taxon>
        <taxon>Bacillati</taxon>
        <taxon>Bacillota</taxon>
        <taxon>Bacilli</taxon>
        <taxon>Lactobacillales</taxon>
        <taxon>Enterococcaceae</taxon>
        <taxon>Enterococcus</taxon>
    </lineage>
</organism>
<feature type="transmembrane region" description="Helical" evidence="1">
    <location>
        <begin position="6"/>
        <end position="25"/>
    </location>
</feature>
<dbReference type="RefSeq" id="WP_060815085.1">
    <property type="nucleotide sequence ID" value="NZ_CAAKOE010000041.1"/>
</dbReference>
<evidence type="ECO:0000256" key="1">
    <source>
        <dbReference type="SAM" id="Phobius"/>
    </source>
</evidence>